<evidence type="ECO:0000259" key="3">
    <source>
        <dbReference type="Pfam" id="PF13087"/>
    </source>
</evidence>
<dbReference type="InterPro" id="IPR045055">
    <property type="entry name" value="DNA2/NAM7-like"/>
</dbReference>
<dbReference type="InterPro" id="IPR047187">
    <property type="entry name" value="SF1_C_Upf1"/>
</dbReference>
<dbReference type="EMBL" id="CAXAMM010005113">
    <property type="protein sequence ID" value="CAK9006043.1"/>
    <property type="molecule type" value="Genomic_DNA"/>
</dbReference>
<accession>A0ABP0IUB1</accession>
<feature type="compositionally biased region" description="Basic residues" evidence="1">
    <location>
        <begin position="738"/>
        <end position="755"/>
    </location>
</feature>
<keyword evidence="6" id="KW-1185">Reference proteome</keyword>
<dbReference type="Proteomes" id="UP001642464">
    <property type="component" value="Unassembled WGS sequence"/>
</dbReference>
<feature type="region of interest" description="Disordered" evidence="1">
    <location>
        <begin position="1121"/>
        <end position="1222"/>
    </location>
</feature>
<dbReference type="InterPro" id="IPR041679">
    <property type="entry name" value="DNA2/NAM7-like_C"/>
</dbReference>
<feature type="domain" description="DNA2/NAM7 helicase-like C-terminal" evidence="3">
    <location>
        <begin position="861"/>
        <end position="1054"/>
    </location>
</feature>
<dbReference type="Pfam" id="PF13087">
    <property type="entry name" value="AAA_12"/>
    <property type="match status" value="1"/>
</dbReference>
<evidence type="ECO:0000259" key="2">
    <source>
        <dbReference type="Pfam" id="PF13086"/>
    </source>
</evidence>
<dbReference type="EMBL" id="CAXAMM010005002">
    <property type="protein sequence ID" value="CAK9005681.1"/>
    <property type="molecule type" value="Genomic_DNA"/>
</dbReference>
<dbReference type="InterPro" id="IPR027417">
    <property type="entry name" value="P-loop_NTPase"/>
</dbReference>
<feature type="region of interest" description="Disordered" evidence="1">
    <location>
        <begin position="730"/>
        <end position="775"/>
    </location>
</feature>
<dbReference type="PANTHER" id="PTHR10887">
    <property type="entry name" value="DNA2/NAM7 HELICASE FAMILY"/>
    <property type="match status" value="1"/>
</dbReference>
<evidence type="ECO:0000256" key="1">
    <source>
        <dbReference type="SAM" id="MobiDB-lite"/>
    </source>
</evidence>
<feature type="region of interest" description="Disordered" evidence="1">
    <location>
        <begin position="1077"/>
        <end position="1102"/>
    </location>
</feature>
<protein>
    <submittedName>
        <fullName evidence="4">Regulator of nonsense transcripts 1 homolog</fullName>
    </submittedName>
</protein>
<feature type="region of interest" description="Disordered" evidence="1">
    <location>
        <begin position="15"/>
        <end position="49"/>
    </location>
</feature>
<dbReference type="PANTHER" id="PTHR10887:SF495">
    <property type="entry name" value="HELICASE SENATAXIN ISOFORM X1-RELATED"/>
    <property type="match status" value="1"/>
</dbReference>
<dbReference type="Gene3D" id="3.40.50.300">
    <property type="entry name" value="P-loop containing nucleotide triphosphate hydrolases"/>
    <property type="match status" value="2"/>
</dbReference>
<feature type="domain" description="DNA2/NAM7 helicase helicase" evidence="2">
    <location>
        <begin position="627"/>
        <end position="852"/>
    </location>
</feature>
<sequence>MYWLLDLLGRKSCTRPLGRHNSKTPSRTDTLSRPGKKERQRKDLTGAEKDDLRSLERKLEKRLNTGYRTSCIRTALMILEMGFEIKQDQMGRMLAQCMQRPGIVQICMTIKLLQIAPNAMIPVEHFLRGLGVLVQRNFPVQILRTWLNMGCPRDQRSLRPLPYDYDEDEKRMVAQDLEDALGIITDDEEDRRGADRRVILVQDCKARPELNGKYERSSDLVAHGRPVFEKKAEVRNRKGKGKGKGKHDANEMKRLLMPHMLDDDDITIEVMVIHYKQDRKGINTGWWISKNTPTGPGLAWNGRDTKGPPTGGWFVIRDRQKLPDPVFIIDPKQASDENFVKKRKNEGARSLEQLDGNRLKGRLLTPDKNVMSSEYFGHFCMLMHLEHMEELRQIRRRTETMQDAELQRLGWTLDGLPCIGIFGRRDPKKNTIIGWEDPGSEMGTLQLPPNTQFDRLKFKRGDSVIISESRQQVRVKGEALEKLGEGFIADIQLPRGRDGESKMIIRLRGCWPDDAMSRRWRIDKGANSTLYERQLQAMLNLVNKDRSRVPELLISAKVGLADSWAKQWRKGQGVTDEDKELAAKAAEQAEKDVIREKEAAKLARLNPGGASSDKLDNALKEVKTLSHLNTSQRDAVRSALRTTCTVIQGPPGTGKTHVSVQIMKMWSKTLDLSPLLATSDSNPAVDNIAIGLRKEGVRAVRVGRPDKINRILEEITLECLLDKEKEEMKNRQYEARFKSRSRSKTGSPKRRKVSRSRSNSAPRKGKGKGKGKGNVKNDFELQMRILQDADVICTTTISSGGDFFSKFAFAGVLIDEAAQATELAAIVPLILRGSQRLVLVGDQCQLPPTVQSSEAEERGLSLSLYSRMVDSGGLTPFLLDTQYRSHPVIAEFSARTFYAGKLKSGIKGSDRKQIRGLPWPNHQSPIAFLPSDGQEEEEGESKYNPTEAELVQRLVQDAFFQRELEITEIGVVTPYVAQVRLLKRMCKQIIPEGMDPELLEIASVDQFQGREKDLIIFSAVRCNRVGNVGFLADWRRLNVMLTRARRGMVVVGNSHTLKADEHWEKWLQFYEKVASGRARSPSPTKKKQEAPPNETEEEKEARLKKERIEAARKLSMAIRFPGLAMAQQKKKEERSRSRSWSPEGGGLVGQADSKFKAMGGRTKARVKTPSPDRPLKQVKAIGIGRRNKADEFTKKGPTNGAAKAKPKAKAKVAIASDSEGSG</sequence>
<feature type="region of interest" description="Disordered" evidence="1">
    <location>
        <begin position="922"/>
        <end position="942"/>
    </location>
</feature>
<evidence type="ECO:0000313" key="4">
    <source>
        <dbReference type="EMBL" id="CAK9005681.1"/>
    </source>
</evidence>
<dbReference type="SUPFAM" id="SSF52540">
    <property type="entry name" value="P-loop containing nucleoside triphosphate hydrolases"/>
    <property type="match status" value="1"/>
</dbReference>
<dbReference type="InterPro" id="IPR041677">
    <property type="entry name" value="DNA2/NAM7_AAA_11"/>
</dbReference>
<name>A0ABP0IUB1_9DINO</name>
<dbReference type="Pfam" id="PF13086">
    <property type="entry name" value="AAA_11"/>
    <property type="match status" value="1"/>
</dbReference>
<comment type="caution">
    <text evidence="4">The sequence shown here is derived from an EMBL/GenBank/DDBJ whole genome shotgun (WGS) entry which is preliminary data.</text>
</comment>
<evidence type="ECO:0000313" key="6">
    <source>
        <dbReference type="Proteomes" id="UP001642464"/>
    </source>
</evidence>
<gene>
    <name evidence="4" type="ORF">SCF082_LOCUS8698</name>
    <name evidence="5" type="ORF">SCF082_LOCUS8854</name>
</gene>
<reference evidence="4 6" key="1">
    <citation type="submission" date="2024-02" db="EMBL/GenBank/DDBJ databases">
        <authorList>
            <person name="Chen Y."/>
            <person name="Shah S."/>
            <person name="Dougan E. K."/>
            <person name="Thang M."/>
            <person name="Chan C."/>
        </authorList>
    </citation>
    <scope>NUCLEOTIDE SEQUENCE [LARGE SCALE GENOMIC DNA]</scope>
</reference>
<dbReference type="CDD" id="cd18808">
    <property type="entry name" value="SF1_C_Upf1"/>
    <property type="match status" value="1"/>
</dbReference>
<evidence type="ECO:0000313" key="5">
    <source>
        <dbReference type="EMBL" id="CAK9006043.1"/>
    </source>
</evidence>
<feature type="compositionally biased region" description="Basic residues" evidence="1">
    <location>
        <begin position="763"/>
        <end position="773"/>
    </location>
</feature>
<feature type="compositionally biased region" description="Basic and acidic residues" evidence="1">
    <location>
        <begin position="35"/>
        <end position="49"/>
    </location>
</feature>
<proteinExistence type="predicted"/>
<organism evidence="4 6">
    <name type="scientific">Durusdinium trenchii</name>
    <dbReference type="NCBI Taxonomy" id="1381693"/>
    <lineage>
        <taxon>Eukaryota</taxon>
        <taxon>Sar</taxon>
        <taxon>Alveolata</taxon>
        <taxon>Dinophyceae</taxon>
        <taxon>Suessiales</taxon>
        <taxon>Symbiodiniaceae</taxon>
        <taxon>Durusdinium</taxon>
    </lineage>
</organism>